<comment type="subcellular location">
    <subcellularLocation>
        <location evidence="3">Cytoplasm</location>
    </subcellularLocation>
</comment>
<reference evidence="18 19" key="1">
    <citation type="submission" date="2015-02" db="EMBL/GenBank/DDBJ databases">
        <title>Draft genome sequences of ten Microbacterium spp. with emphasis on heavy metal contaminated environments.</title>
        <authorList>
            <person name="Corretto E."/>
        </authorList>
    </citation>
    <scope>NUCLEOTIDE SEQUENCE [LARGE SCALE GENOMIC DNA]</scope>
    <source>
        <strain evidence="18 19">DSM 12966</strain>
    </source>
</reference>
<dbReference type="InterPro" id="IPR050482">
    <property type="entry name" value="Sensor_HK_TwoCompSys"/>
</dbReference>
<dbReference type="Gene3D" id="3.30.565.10">
    <property type="entry name" value="Histidine kinase-like ATPase, C-terminal domain"/>
    <property type="match status" value="1"/>
</dbReference>
<dbReference type="InterPro" id="IPR011712">
    <property type="entry name" value="Sig_transdc_His_kin_sub3_dim/P"/>
</dbReference>
<dbReference type="GO" id="GO:0005737">
    <property type="term" value="C:cytoplasm"/>
    <property type="evidence" value="ECO:0007669"/>
    <property type="project" value="UniProtKB-SubCell"/>
</dbReference>
<dbReference type="GO" id="GO:0016020">
    <property type="term" value="C:membrane"/>
    <property type="evidence" value="ECO:0007669"/>
    <property type="project" value="InterPro"/>
</dbReference>
<dbReference type="PANTHER" id="PTHR24421">
    <property type="entry name" value="NITRATE/NITRITE SENSOR PROTEIN NARX-RELATED"/>
    <property type="match status" value="1"/>
</dbReference>
<comment type="caution">
    <text evidence="18">The sequence shown here is derived from an EMBL/GenBank/DDBJ whole genome shotgun (WGS) entry which is preliminary data.</text>
</comment>
<dbReference type="SUPFAM" id="SSF55874">
    <property type="entry name" value="ATPase domain of HSP90 chaperone/DNA topoisomerase II/histidine kinase"/>
    <property type="match status" value="1"/>
</dbReference>
<keyword evidence="11" id="KW-0408">Iron</keyword>
<dbReference type="SMART" id="SM00387">
    <property type="entry name" value="HATPase_c"/>
    <property type="match status" value="1"/>
</dbReference>
<keyword evidence="9" id="KW-0479">Metal-binding</keyword>
<evidence type="ECO:0000256" key="14">
    <source>
        <dbReference type="ARBA" id="ARBA00024827"/>
    </source>
</evidence>
<evidence type="ECO:0000256" key="1">
    <source>
        <dbReference type="ARBA" id="ARBA00000085"/>
    </source>
</evidence>
<proteinExistence type="predicted"/>
<evidence type="ECO:0000256" key="8">
    <source>
        <dbReference type="ARBA" id="ARBA00022679"/>
    </source>
</evidence>
<keyword evidence="19" id="KW-1185">Reference proteome</keyword>
<evidence type="ECO:0000256" key="16">
    <source>
        <dbReference type="SAM" id="Phobius"/>
    </source>
</evidence>
<dbReference type="EMBL" id="JYIU01000017">
    <property type="protein sequence ID" value="KJL26954.1"/>
    <property type="molecule type" value="Genomic_DNA"/>
</dbReference>
<feature type="transmembrane region" description="Helical" evidence="16">
    <location>
        <begin position="15"/>
        <end position="34"/>
    </location>
</feature>
<feature type="transmembrane region" description="Helical" evidence="16">
    <location>
        <begin position="73"/>
        <end position="103"/>
    </location>
</feature>
<dbReference type="InterPro" id="IPR017205">
    <property type="entry name" value="Sig_transdc_His_kinase_ChrS"/>
</dbReference>
<evidence type="ECO:0000259" key="17">
    <source>
        <dbReference type="PROSITE" id="PS50109"/>
    </source>
</evidence>
<evidence type="ECO:0000313" key="19">
    <source>
        <dbReference type="Proteomes" id="UP000033572"/>
    </source>
</evidence>
<dbReference type="Pfam" id="PF07730">
    <property type="entry name" value="HisKA_3"/>
    <property type="match status" value="1"/>
</dbReference>
<name>A0A0F0L2N4_9MICO</name>
<evidence type="ECO:0000256" key="2">
    <source>
        <dbReference type="ARBA" id="ARBA00001966"/>
    </source>
</evidence>
<evidence type="ECO:0000256" key="9">
    <source>
        <dbReference type="ARBA" id="ARBA00022723"/>
    </source>
</evidence>
<sequence length="394" mass="41802">MAHTALTPVFVGLRTGLHVLFFALTGLVIARAVLDPSESSVAATALALIVGVTYASGMLLARLSRGRRPVSLIWVALLSAEWLCLLWVSADAAYLVFPLFFLFLHLLGRWMGSAAILAATVVAVCALGIHGGWSVGGVVGPFVGAGVALLIGLGYQALAKEAQQREALVTELLATRGQLAAQEHESGVLAERARLAREIHDTLAQGLSSIQMLLHAAERADDTRPGIEHIRLARETAAANLVEARRFIRELTPPQLDDQTLGGALRRLARTQWATQGLDVQVRVSDTVVLPMHLQTALLRITQGAIANVLQHAHATTATVTIGVEGDALRFTVEDDGTGFDAELPEPGTAGKSDSFGLRATAERVQQLGGRLHIETASGRGTTLTVDLPLAEFA</sequence>
<dbReference type="PRINTS" id="PR00344">
    <property type="entry name" value="BCTRLSENSOR"/>
</dbReference>
<feature type="transmembrane region" description="Helical" evidence="16">
    <location>
        <begin position="135"/>
        <end position="155"/>
    </location>
</feature>
<evidence type="ECO:0000256" key="4">
    <source>
        <dbReference type="ARBA" id="ARBA00012438"/>
    </source>
</evidence>
<dbReference type="Proteomes" id="UP000033572">
    <property type="component" value="Unassembled WGS sequence"/>
</dbReference>
<keyword evidence="7" id="KW-0963">Cytoplasm</keyword>
<comment type="cofactor">
    <cofactor evidence="2">
        <name>[4Fe-4S] cluster</name>
        <dbReference type="ChEBI" id="CHEBI:49883"/>
    </cofactor>
</comment>
<dbReference type="PANTHER" id="PTHR24421:SF62">
    <property type="entry name" value="SENSORY TRANSDUCTION HISTIDINE KINASE"/>
    <property type="match status" value="1"/>
</dbReference>
<keyword evidence="16" id="KW-0472">Membrane</keyword>
<evidence type="ECO:0000256" key="15">
    <source>
        <dbReference type="ARBA" id="ARBA00030800"/>
    </source>
</evidence>
<evidence type="ECO:0000256" key="7">
    <source>
        <dbReference type="ARBA" id="ARBA00022490"/>
    </source>
</evidence>
<keyword evidence="6" id="KW-0004">4Fe-4S</keyword>
<dbReference type="EC" id="2.7.13.3" evidence="4"/>
<dbReference type="PROSITE" id="PS50109">
    <property type="entry name" value="HIS_KIN"/>
    <property type="match status" value="1"/>
</dbReference>
<evidence type="ECO:0000256" key="5">
    <source>
        <dbReference type="ARBA" id="ARBA00017322"/>
    </source>
</evidence>
<keyword evidence="8 18" id="KW-0808">Transferase</keyword>
<evidence type="ECO:0000256" key="10">
    <source>
        <dbReference type="ARBA" id="ARBA00022777"/>
    </source>
</evidence>
<protein>
    <recommendedName>
        <fullName evidence="5">Oxygen sensor histidine kinase NreB</fullName>
        <ecNumber evidence="4">2.7.13.3</ecNumber>
    </recommendedName>
    <alternativeName>
        <fullName evidence="15">Nitrogen regulation protein B</fullName>
    </alternativeName>
</protein>
<dbReference type="Pfam" id="PF02518">
    <property type="entry name" value="HATPase_c"/>
    <property type="match status" value="1"/>
</dbReference>
<dbReference type="GeneID" id="94442847"/>
<evidence type="ECO:0000313" key="18">
    <source>
        <dbReference type="EMBL" id="KJL26954.1"/>
    </source>
</evidence>
<dbReference type="CDD" id="cd16917">
    <property type="entry name" value="HATPase_UhpB-NarQ-NarX-like"/>
    <property type="match status" value="1"/>
</dbReference>
<dbReference type="KEGG" id="mfol:DXT68_00405"/>
<dbReference type="InterPro" id="IPR003594">
    <property type="entry name" value="HATPase_dom"/>
</dbReference>
<feature type="transmembrane region" description="Helical" evidence="16">
    <location>
        <begin position="41"/>
        <end position="61"/>
    </location>
</feature>
<dbReference type="AlphaFoldDB" id="A0A0F0L2N4"/>
<keyword evidence="10 18" id="KW-0418">Kinase</keyword>
<dbReference type="GO" id="GO:0046872">
    <property type="term" value="F:metal ion binding"/>
    <property type="evidence" value="ECO:0007669"/>
    <property type="project" value="UniProtKB-KW"/>
</dbReference>
<comment type="catalytic activity">
    <reaction evidence="1">
        <text>ATP + protein L-histidine = ADP + protein N-phospho-L-histidine.</text>
        <dbReference type="EC" id="2.7.13.3"/>
    </reaction>
</comment>
<evidence type="ECO:0000256" key="3">
    <source>
        <dbReference type="ARBA" id="ARBA00004496"/>
    </source>
</evidence>
<evidence type="ECO:0000256" key="13">
    <source>
        <dbReference type="ARBA" id="ARBA00023014"/>
    </source>
</evidence>
<dbReference type="GO" id="GO:0000155">
    <property type="term" value="F:phosphorelay sensor kinase activity"/>
    <property type="evidence" value="ECO:0007669"/>
    <property type="project" value="InterPro"/>
</dbReference>
<evidence type="ECO:0000256" key="12">
    <source>
        <dbReference type="ARBA" id="ARBA00023012"/>
    </source>
</evidence>
<feature type="domain" description="Histidine kinase" evidence="17">
    <location>
        <begin position="194"/>
        <end position="392"/>
    </location>
</feature>
<comment type="function">
    <text evidence="14">Member of the two-component regulatory system NreB/NreC involved in the control of dissimilatory nitrate/nitrite reduction in response to oxygen. NreB functions as a direct oxygen sensor histidine kinase which is autophosphorylated, in the absence of oxygen, probably at the conserved histidine residue, and transfers its phosphate group probably to a conserved aspartate residue of NreC. NreB/NreC activates the expression of the nitrate (narGHJI) and nitrite (nir) reductase operons, as well as the putative nitrate transporter gene narT.</text>
</comment>
<evidence type="ECO:0000256" key="11">
    <source>
        <dbReference type="ARBA" id="ARBA00023004"/>
    </source>
</evidence>
<dbReference type="GO" id="GO:0051539">
    <property type="term" value="F:4 iron, 4 sulfur cluster binding"/>
    <property type="evidence" value="ECO:0007669"/>
    <property type="project" value="UniProtKB-KW"/>
</dbReference>
<keyword evidence="16" id="KW-1133">Transmembrane helix</keyword>
<keyword evidence="12" id="KW-0902">Two-component regulatory system</keyword>
<keyword evidence="13" id="KW-0411">Iron-sulfur</keyword>
<dbReference type="InterPro" id="IPR036890">
    <property type="entry name" value="HATPase_C_sf"/>
</dbReference>
<dbReference type="RefSeq" id="WP_045252589.1">
    <property type="nucleotide sequence ID" value="NZ_CP031425.1"/>
</dbReference>
<evidence type="ECO:0000256" key="6">
    <source>
        <dbReference type="ARBA" id="ARBA00022485"/>
    </source>
</evidence>
<dbReference type="InterPro" id="IPR005467">
    <property type="entry name" value="His_kinase_dom"/>
</dbReference>
<dbReference type="PATRIC" id="fig|104336.4.peg.136"/>
<accession>A0A0F0L2N4</accession>
<dbReference type="GO" id="GO:0046983">
    <property type="term" value="F:protein dimerization activity"/>
    <property type="evidence" value="ECO:0007669"/>
    <property type="project" value="InterPro"/>
</dbReference>
<dbReference type="InterPro" id="IPR004358">
    <property type="entry name" value="Sig_transdc_His_kin-like_C"/>
</dbReference>
<keyword evidence="16" id="KW-0812">Transmembrane</keyword>
<gene>
    <name evidence="18" type="primary">liaS_1</name>
    <name evidence="18" type="ORF">RN50_00129</name>
</gene>
<organism evidence="18 19">
    <name type="scientific">Microbacterium foliorum</name>
    <dbReference type="NCBI Taxonomy" id="104336"/>
    <lineage>
        <taxon>Bacteria</taxon>
        <taxon>Bacillati</taxon>
        <taxon>Actinomycetota</taxon>
        <taxon>Actinomycetes</taxon>
        <taxon>Micrococcales</taxon>
        <taxon>Microbacteriaceae</taxon>
        <taxon>Microbacterium</taxon>
    </lineage>
</organism>
<dbReference type="PIRSF" id="PIRSF037434">
    <property type="entry name" value="STHK_ChrS"/>
    <property type="match status" value="1"/>
</dbReference>
<feature type="transmembrane region" description="Helical" evidence="16">
    <location>
        <begin position="110"/>
        <end position="129"/>
    </location>
</feature>
<dbReference type="Gene3D" id="1.20.5.1930">
    <property type="match status" value="1"/>
</dbReference>